<dbReference type="PANTHER" id="PTHR42756:SF1">
    <property type="entry name" value="TRANSCRIPTIONAL REPRESSOR OF EMRAB OPERON"/>
    <property type="match status" value="1"/>
</dbReference>
<organism evidence="5 6">
    <name type="scientific">Paraburkholderia ultramafica</name>
    <dbReference type="NCBI Taxonomy" id="1544867"/>
    <lineage>
        <taxon>Bacteria</taxon>
        <taxon>Pseudomonadati</taxon>
        <taxon>Pseudomonadota</taxon>
        <taxon>Betaproteobacteria</taxon>
        <taxon>Burkholderiales</taxon>
        <taxon>Burkholderiaceae</taxon>
        <taxon>Paraburkholderia</taxon>
    </lineage>
</organism>
<feature type="domain" description="HTH marR-type" evidence="4">
    <location>
        <begin position="30"/>
        <end position="166"/>
    </location>
</feature>
<name>A0A6S7ARN9_9BURK</name>
<dbReference type="InterPro" id="IPR036390">
    <property type="entry name" value="WH_DNA-bd_sf"/>
</dbReference>
<dbReference type="GO" id="GO:0003700">
    <property type="term" value="F:DNA-binding transcription factor activity"/>
    <property type="evidence" value="ECO:0007669"/>
    <property type="project" value="InterPro"/>
</dbReference>
<evidence type="ECO:0000256" key="2">
    <source>
        <dbReference type="ARBA" id="ARBA00023125"/>
    </source>
</evidence>
<evidence type="ECO:0000256" key="1">
    <source>
        <dbReference type="ARBA" id="ARBA00023015"/>
    </source>
</evidence>
<reference evidence="5 6" key="1">
    <citation type="submission" date="2020-04" db="EMBL/GenBank/DDBJ databases">
        <authorList>
            <person name="De Canck E."/>
        </authorList>
    </citation>
    <scope>NUCLEOTIDE SEQUENCE [LARGE SCALE GENOMIC DNA]</scope>
    <source>
        <strain evidence="5 6">LMG 28614</strain>
    </source>
</reference>
<accession>A0A6S7ARN9</accession>
<protein>
    <submittedName>
        <fullName evidence="5">Transcriptional regulator SlyA</fullName>
    </submittedName>
</protein>
<keyword evidence="3" id="KW-0804">Transcription</keyword>
<evidence type="ECO:0000256" key="3">
    <source>
        <dbReference type="ARBA" id="ARBA00023163"/>
    </source>
</evidence>
<dbReference type="EMBL" id="CADIKK010000001">
    <property type="protein sequence ID" value="CAB3775670.1"/>
    <property type="molecule type" value="Genomic_DNA"/>
</dbReference>
<dbReference type="PRINTS" id="PR00598">
    <property type="entry name" value="HTHMARR"/>
</dbReference>
<dbReference type="InterPro" id="IPR011991">
    <property type="entry name" value="ArsR-like_HTH"/>
</dbReference>
<keyword evidence="2" id="KW-0238">DNA-binding</keyword>
<dbReference type="InterPro" id="IPR036388">
    <property type="entry name" value="WH-like_DNA-bd_sf"/>
</dbReference>
<dbReference type="Gene3D" id="1.10.10.10">
    <property type="entry name" value="Winged helix-like DNA-binding domain superfamily/Winged helix DNA-binding domain"/>
    <property type="match status" value="1"/>
</dbReference>
<dbReference type="PANTHER" id="PTHR42756">
    <property type="entry name" value="TRANSCRIPTIONAL REGULATOR, MARR"/>
    <property type="match status" value="1"/>
</dbReference>
<evidence type="ECO:0000313" key="5">
    <source>
        <dbReference type="EMBL" id="CAB3775670.1"/>
    </source>
</evidence>
<proteinExistence type="predicted"/>
<dbReference type="GO" id="GO:0003677">
    <property type="term" value="F:DNA binding"/>
    <property type="evidence" value="ECO:0007669"/>
    <property type="project" value="UniProtKB-KW"/>
</dbReference>
<gene>
    <name evidence="5" type="primary">slyA_3</name>
    <name evidence="5" type="ORF">LMG28614_00054</name>
</gene>
<dbReference type="PROSITE" id="PS50995">
    <property type="entry name" value="HTH_MARR_2"/>
    <property type="match status" value="1"/>
</dbReference>
<dbReference type="SMART" id="SM00347">
    <property type="entry name" value="HTH_MARR"/>
    <property type="match status" value="1"/>
</dbReference>
<dbReference type="CDD" id="cd00090">
    <property type="entry name" value="HTH_ARSR"/>
    <property type="match status" value="1"/>
</dbReference>
<evidence type="ECO:0000313" key="6">
    <source>
        <dbReference type="Proteomes" id="UP000494365"/>
    </source>
</evidence>
<keyword evidence="1" id="KW-0805">Transcription regulation</keyword>
<dbReference type="Pfam" id="PF01047">
    <property type="entry name" value="MarR"/>
    <property type="match status" value="1"/>
</dbReference>
<evidence type="ECO:0000259" key="4">
    <source>
        <dbReference type="PROSITE" id="PS50995"/>
    </source>
</evidence>
<dbReference type="InterPro" id="IPR000835">
    <property type="entry name" value="HTH_MarR-typ"/>
</dbReference>
<dbReference type="AlphaFoldDB" id="A0A6S7ARN9"/>
<dbReference type="Proteomes" id="UP000494365">
    <property type="component" value="Unassembled WGS sequence"/>
</dbReference>
<keyword evidence="6" id="KW-1185">Reference proteome</keyword>
<dbReference type="RefSeq" id="WP_175147577.1">
    <property type="nucleotide sequence ID" value="NZ_CADIKK010000001.1"/>
</dbReference>
<sequence length="179" mass="20508">MSKSNPSAARATLDREPSGEAAAKLLPELFDERGRTVPWMARTVHRLYDAQGQKILDKENLAISYWYYLRVLAERGELNQLELSKRVGIASTTAVPALDNLEKRGLVQRIRDPKDRRKYYVSLREEGRRLVDDILPEFTDIHSASLDGISARDMRVFWKVAHQIEQNLIQMSKDDAALD</sequence>
<dbReference type="SUPFAM" id="SSF46785">
    <property type="entry name" value="Winged helix' DNA-binding domain"/>
    <property type="match status" value="1"/>
</dbReference>